<comment type="caution">
    <text evidence="12">Lacks conserved residue(s) required for the propagation of feature annotation.</text>
</comment>
<keyword evidence="4" id="KW-1003">Cell membrane</keyword>
<evidence type="ECO:0000256" key="4">
    <source>
        <dbReference type="ARBA" id="ARBA00022475"/>
    </source>
</evidence>
<evidence type="ECO:0000256" key="6">
    <source>
        <dbReference type="ARBA" id="ARBA00022868"/>
    </source>
</evidence>
<comment type="subcellular location">
    <subcellularLocation>
        <location evidence="1">Cell junction</location>
        <location evidence="1">Gap junction</location>
    </subcellularLocation>
    <subcellularLocation>
        <location evidence="2 12">Cell membrane</location>
        <topology evidence="2 12">Multi-pass membrane protein</topology>
    </subcellularLocation>
</comment>
<accession>A0A9Q0S013</accession>
<comment type="function">
    <text evidence="12">Structural component of the gap junctions.</text>
</comment>
<dbReference type="Proteomes" id="UP001151699">
    <property type="component" value="Chromosome X"/>
</dbReference>
<evidence type="ECO:0000256" key="8">
    <source>
        <dbReference type="ARBA" id="ARBA00022989"/>
    </source>
</evidence>
<dbReference type="PANTHER" id="PTHR11893">
    <property type="entry name" value="INNEXIN"/>
    <property type="match status" value="1"/>
</dbReference>
<keyword evidence="8 12" id="KW-1133">Transmembrane helix</keyword>
<dbReference type="GO" id="GO:0034220">
    <property type="term" value="P:monoatomic ion transmembrane transport"/>
    <property type="evidence" value="ECO:0007669"/>
    <property type="project" value="UniProtKB-KW"/>
</dbReference>
<comment type="similarity">
    <text evidence="12">Belongs to the pannexin family.</text>
</comment>
<feature type="region of interest" description="Disordered" evidence="13">
    <location>
        <begin position="478"/>
        <end position="563"/>
    </location>
</feature>
<feature type="compositionally biased region" description="Low complexity" evidence="13">
    <location>
        <begin position="478"/>
        <end position="491"/>
    </location>
</feature>
<evidence type="ECO:0000256" key="2">
    <source>
        <dbReference type="ARBA" id="ARBA00004651"/>
    </source>
</evidence>
<dbReference type="EMBL" id="WJQU01000003">
    <property type="protein sequence ID" value="KAJ6639242.1"/>
    <property type="molecule type" value="Genomic_DNA"/>
</dbReference>
<proteinExistence type="inferred from homology"/>
<dbReference type="GO" id="GO:0005886">
    <property type="term" value="C:plasma membrane"/>
    <property type="evidence" value="ECO:0007669"/>
    <property type="project" value="UniProtKB-SubCell"/>
</dbReference>
<evidence type="ECO:0000256" key="12">
    <source>
        <dbReference type="RuleBase" id="RU010713"/>
    </source>
</evidence>
<dbReference type="PANTHER" id="PTHR11893:SF36">
    <property type="entry name" value="INNEXIN-5"/>
    <property type="match status" value="1"/>
</dbReference>
<organism evidence="14 15">
    <name type="scientific">Pseudolycoriella hygida</name>
    <dbReference type="NCBI Taxonomy" id="35572"/>
    <lineage>
        <taxon>Eukaryota</taxon>
        <taxon>Metazoa</taxon>
        <taxon>Ecdysozoa</taxon>
        <taxon>Arthropoda</taxon>
        <taxon>Hexapoda</taxon>
        <taxon>Insecta</taxon>
        <taxon>Pterygota</taxon>
        <taxon>Neoptera</taxon>
        <taxon>Endopterygota</taxon>
        <taxon>Diptera</taxon>
        <taxon>Nematocera</taxon>
        <taxon>Sciaroidea</taxon>
        <taxon>Sciaridae</taxon>
        <taxon>Pseudolycoriella</taxon>
    </lineage>
</organism>
<keyword evidence="9 12" id="KW-0406">Ion transport</keyword>
<protein>
    <recommendedName>
        <fullName evidence="12">Innexin</fullName>
    </recommendedName>
</protein>
<keyword evidence="5 12" id="KW-0812">Transmembrane</keyword>
<evidence type="ECO:0000256" key="7">
    <source>
        <dbReference type="ARBA" id="ARBA00022949"/>
    </source>
</evidence>
<keyword evidence="3 12" id="KW-0813">Transport</keyword>
<evidence type="ECO:0000313" key="14">
    <source>
        <dbReference type="EMBL" id="KAJ6639242.1"/>
    </source>
</evidence>
<feature type="compositionally biased region" description="Polar residues" evidence="13">
    <location>
        <begin position="495"/>
        <end position="504"/>
    </location>
</feature>
<keyword evidence="6" id="KW-0303">Gap junction</keyword>
<dbReference type="PRINTS" id="PR01262">
    <property type="entry name" value="INNEXIN"/>
</dbReference>
<evidence type="ECO:0000256" key="11">
    <source>
        <dbReference type="ARBA" id="ARBA00023303"/>
    </source>
</evidence>
<keyword evidence="10 12" id="KW-0472">Membrane</keyword>
<dbReference type="OrthoDB" id="7771875at2759"/>
<evidence type="ECO:0000256" key="9">
    <source>
        <dbReference type="ARBA" id="ARBA00023065"/>
    </source>
</evidence>
<gene>
    <name evidence="14" type="primary">inx2</name>
    <name evidence="12" type="synonym">inx</name>
    <name evidence="14" type="ORF">Bhyg_11984</name>
</gene>
<evidence type="ECO:0000256" key="10">
    <source>
        <dbReference type="ARBA" id="ARBA00023136"/>
    </source>
</evidence>
<feature type="transmembrane region" description="Helical" evidence="12">
    <location>
        <begin position="207"/>
        <end position="228"/>
    </location>
</feature>
<keyword evidence="11 12" id="KW-0407">Ion channel</keyword>
<evidence type="ECO:0000256" key="1">
    <source>
        <dbReference type="ARBA" id="ARBA00004610"/>
    </source>
</evidence>
<keyword evidence="7" id="KW-0965">Cell junction</keyword>
<reference evidence="14" key="1">
    <citation type="submission" date="2022-07" db="EMBL/GenBank/DDBJ databases">
        <authorList>
            <person name="Trinca V."/>
            <person name="Uliana J.V.C."/>
            <person name="Torres T.T."/>
            <person name="Ward R.J."/>
            <person name="Monesi N."/>
        </authorList>
    </citation>
    <scope>NUCLEOTIDE SEQUENCE</scope>
    <source>
        <strain evidence="14">HSMRA1968</strain>
        <tissue evidence="14">Whole embryos</tissue>
    </source>
</reference>
<feature type="transmembrane region" description="Helical" evidence="12">
    <location>
        <begin position="147"/>
        <end position="166"/>
    </location>
</feature>
<evidence type="ECO:0000256" key="3">
    <source>
        <dbReference type="ARBA" id="ARBA00022448"/>
    </source>
</evidence>
<dbReference type="GO" id="GO:0005243">
    <property type="term" value="F:gap junction channel activity"/>
    <property type="evidence" value="ECO:0007669"/>
    <property type="project" value="TreeGrafter"/>
</dbReference>
<dbReference type="GO" id="GO:0005921">
    <property type="term" value="C:gap junction"/>
    <property type="evidence" value="ECO:0007669"/>
    <property type="project" value="UniProtKB-SubCell"/>
</dbReference>
<name>A0A9Q0S013_9DIPT</name>
<evidence type="ECO:0000313" key="15">
    <source>
        <dbReference type="Proteomes" id="UP001151699"/>
    </source>
</evidence>
<dbReference type="InterPro" id="IPR000990">
    <property type="entry name" value="Innexin"/>
</dbReference>
<sequence length="563" mass="64668">MKPELKQIRKMPLTIASVLNFIPANIWRPLKKFVTQDKTVVFDLCFKMSTKYTPALLTALMCLSFANQFVRNIELDCSTNGVLKGTHGHGFDSSDTDKGLNDFCWNHETFLVVKALDPRMRGIVTYPGVSGYDKDADELLRQRYYKYVWIIFGKLAVIAFAPYFFWKGRGVRKIKPLVAITDSLDYSEEDQRLTYYLETVGMNESFSWFYVFCKTLATFTPVAQWYLLCGFIGKRFRLYGYDVLNFFMEDSDPWPNPMDILFPKMAKCEWSRYGYSGDLEIKSAQCQMPMNNITQWSFFIYWCWLVVIFAANVLSLIYLIVHIFPCCRRYRYRKYIAAACREDVEKLRNHIVPNDKGKRIKRKHDKSKVISINMKFGDWLVLSLMKKNLEEWKFRDFIRQLATTENSVIQLIPIQVVVPPLPTLTAINEVSHRENPDDVDGHRPANMEIGFKPLANGDISFKHALINPQFDINETYAPAIPTTPAKPATPARSSGEPTSSNGEQNPVKISAPIKVDRKNVQKANPKKTPKEKGKSPAPSHAQFGWKGGVPPNQGGHPPESWER</sequence>
<keyword evidence="15" id="KW-1185">Reference proteome</keyword>
<dbReference type="PROSITE" id="PS51013">
    <property type="entry name" value="PANNEXIN"/>
    <property type="match status" value="1"/>
</dbReference>
<evidence type="ECO:0000256" key="5">
    <source>
        <dbReference type="ARBA" id="ARBA00022692"/>
    </source>
</evidence>
<comment type="caution">
    <text evidence="14">The sequence shown here is derived from an EMBL/GenBank/DDBJ whole genome shotgun (WGS) entry which is preliminary data.</text>
</comment>
<evidence type="ECO:0000256" key="13">
    <source>
        <dbReference type="SAM" id="MobiDB-lite"/>
    </source>
</evidence>
<dbReference type="Pfam" id="PF00876">
    <property type="entry name" value="Innexin"/>
    <property type="match status" value="1"/>
</dbReference>
<feature type="transmembrane region" description="Helical" evidence="12">
    <location>
        <begin position="298"/>
        <end position="321"/>
    </location>
</feature>
<dbReference type="AlphaFoldDB" id="A0A9Q0S013"/>